<keyword evidence="9 13" id="KW-0067">ATP-binding</keyword>
<keyword evidence="3" id="KW-0597">Phosphoprotein</keyword>
<name>A0A059AIB6_EUCGR</name>
<keyword evidence="5" id="KW-0812">Transmembrane</keyword>
<feature type="non-terminal residue" evidence="16">
    <location>
        <position position="651"/>
    </location>
</feature>
<dbReference type="InParanoid" id="A0A059AIB6"/>
<reference evidence="16" key="1">
    <citation type="submission" date="2013-07" db="EMBL/GenBank/DDBJ databases">
        <title>The genome of Eucalyptus grandis.</title>
        <authorList>
            <person name="Schmutz J."/>
            <person name="Hayes R."/>
            <person name="Myburg A."/>
            <person name="Tuskan G."/>
            <person name="Grattapaglia D."/>
            <person name="Rokhsar D.S."/>
        </authorList>
    </citation>
    <scope>NUCLEOTIDE SEQUENCE</scope>
    <source>
        <tissue evidence="16">Leaf extractions</tissue>
    </source>
</reference>
<evidence type="ECO:0000256" key="3">
    <source>
        <dbReference type="ARBA" id="ARBA00022553"/>
    </source>
</evidence>
<dbReference type="FunFam" id="1.10.510.10:FF:000146">
    <property type="entry name" value="LRR receptor-like serine/threonine-protein kinase IOS1"/>
    <property type="match status" value="1"/>
</dbReference>
<dbReference type="EMBL" id="KK198762">
    <property type="protein sequence ID" value="KCW53464.1"/>
    <property type="molecule type" value="Genomic_DNA"/>
</dbReference>
<dbReference type="GO" id="GO:0016020">
    <property type="term" value="C:membrane"/>
    <property type="evidence" value="ECO:0007669"/>
    <property type="project" value="UniProtKB-SubCell"/>
</dbReference>
<feature type="non-terminal residue" evidence="16">
    <location>
        <position position="1"/>
    </location>
</feature>
<dbReference type="GO" id="GO:0005524">
    <property type="term" value="F:ATP binding"/>
    <property type="evidence" value="ECO:0007669"/>
    <property type="project" value="UniProtKB-UniRule"/>
</dbReference>
<protein>
    <recommendedName>
        <fullName evidence="15">Protein kinase domain-containing protein</fullName>
    </recommendedName>
</protein>
<dbReference type="AlphaFoldDB" id="A0A059AIB6"/>
<dbReference type="PROSITE" id="PS00107">
    <property type="entry name" value="PROTEIN_KINASE_ATP"/>
    <property type="match status" value="1"/>
</dbReference>
<dbReference type="Gene3D" id="3.30.200.20">
    <property type="entry name" value="Phosphorylase Kinase, domain 1"/>
    <property type="match status" value="1"/>
</dbReference>
<evidence type="ECO:0000256" key="11">
    <source>
        <dbReference type="ARBA" id="ARBA00023136"/>
    </source>
</evidence>
<dbReference type="Pfam" id="PF07714">
    <property type="entry name" value="PK_Tyr_Ser-Thr"/>
    <property type="match status" value="1"/>
</dbReference>
<dbReference type="PROSITE" id="PS50011">
    <property type="entry name" value="PROTEIN_KINASE_DOM"/>
    <property type="match status" value="1"/>
</dbReference>
<keyword evidence="7 13" id="KW-0547">Nucleotide-binding</keyword>
<evidence type="ECO:0000256" key="5">
    <source>
        <dbReference type="ARBA" id="ARBA00022692"/>
    </source>
</evidence>
<sequence>NYFWFEFQGFISIDCGAPNAYTHDKFNISFETDKGYIDSGENRQISAKLIDEQNYYHLYKNLRSFPNGMRNCYTLRPDKDKSNTYLIRASFWYGNYDEKNQIPIFDLYIDVNYWATIKTSKNVFQEIVYVPQRDYIQVCLINIGKGVPFISALELRTLDSSLYQIKSGFLGLVRRYDITRNSNFDIRYPDDVYDRIWQRRTINSFMLNPGNGTSAFELSKNNDAYKVPGEVLLTAETANNGPLFFPSNNSMNRWIGYFHFAETQSLLRGQQREFTISTSDGQFKETVRLEYLKPVTVISTPVTGSMINFSFQAQSGHPSPIINALEIFLIQELPNVPTALDDGMVKLRSFNYGEITRITGNFGTEIGEGGYGKVYLGTLENGTKVAVKILSKKSWQGDREFQAEEKHLLIVHHGNLVSLHGYCDHSENKALVYEYMANGNLQQHLHGDKPVLTWKQRLHIIVDVAKGLEYLHNRCDPPIIHRDLKATNILLNEKMQAKISDFGLSRTFTAETDAHVSTRAVGTPGYLDPEYHSTASLNKKSDVFSLGITLLELITGHPAMMMKPEGNVNILNWANSLIESKNLQKIMDPKLKGEFDRESAWKAIRVAESCTKPTGDQRPDLDHVLADLKDCLKTAPEPEKSPEDGKQNQKI</sequence>
<dbReference type="GO" id="GO:0004674">
    <property type="term" value="F:protein serine/threonine kinase activity"/>
    <property type="evidence" value="ECO:0007669"/>
    <property type="project" value="UniProtKB-KW"/>
</dbReference>
<evidence type="ECO:0000256" key="10">
    <source>
        <dbReference type="ARBA" id="ARBA00022989"/>
    </source>
</evidence>
<evidence type="ECO:0000256" key="1">
    <source>
        <dbReference type="ARBA" id="ARBA00004167"/>
    </source>
</evidence>
<feature type="region of interest" description="Disordered" evidence="14">
    <location>
        <begin position="630"/>
        <end position="651"/>
    </location>
</feature>
<dbReference type="InterPro" id="IPR024788">
    <property type="entry name" value="Malectin-like_Carb-bd_dom"/>
</dbReference>
<evidence type="ECO:0000256" key="12">
    <source>
        <dbReference type="ARBA" id="ARBA00023170"/>
    </source>
</evidence>
<dbReference type="CDD" id="cd14066">
    <property type="entry name" value="STKc_IRAK"/>
    <property type="match status" value="1"/>
</dbReference>
<evidence type="ECO:0000256" key="7">
    <source>
        <dbReference type="ARBA" id="ARBA00022741"/>
    </source>
</evidence>
<dbReference type="PANTHER" id="PTHR45631">
    <property type="entry name" value="OS07G0107800 PROTEIN-RELATED"/>
    <property type="match status" value="1"/>
</dbReference>
<dbReference type="SUPFAM" id="SSF56112">
    <property type="entry name" value="Protein kinase-like (PK-like)"/>
    <property type="match status" value="1"/>
</dbReference>
<dbReference type="Gramene" id="KCW53464">
    <property type="protein sequence ID" value="KCW53464"/>
    <property type="gene ID" value="EUGRSUZ_J02706"/>
</dbReference>
<dbReference type="InterPro" id="IPR011009">
    <property type="entry name" value="Kinase-like_dom_sf"/>
</dbReference>
<dbReference type="PANTHER" id="PTHR45631:SF206">
    <property type="entry name" value="PROTEIN KINASE DOMAIN-CONTAINING PROTEIN"/>
    <property type="match status" value="1"/>
</dbReference>
<dbReference type="Gene3D" id="1.10.510.10">
    <property type="entry name" value="Transferase(Phosphotransferase) domain 1"/>
    <property type="match status" value="1"/>
</dbReference>
<keyword evidence="4" id="KW-0808">Transferase</keyword>
<proteinExistence type="predicted"/>
<dbReference type="SMART" id="SM00220">
    <property type="entry name" value="S_TKc"/>
    <property type="match status" value="1"/>
</dbReference>
<keyword evidence="12" id="KW-0675">Receptor</keyword>
<dbReference type="InterPro" id="IPR017441">
    <property type="entry name" value="Protein_kinase_ATP_BS"/>
</dbReference>
<organism evidence="16">
    <name type="scientific">Eucalyptus grandis</name>
    <name type="common">Flooded gum</name>
    <dbReference type="NCBI Taxonomy" id="71139"/>
    <lineage>
        <taxon>Eukaryota</taxon>
        <taxon>Viridiplantae</taxon>
        <taxon>Streptophyta</taxon>
        <taxon>Embryophyta</taxon>
        <taxon>Tracheophyta</taxon>
        <taxon>Spermatophyta</taxon>
        <taxon>Magnoliopsida</taxon>
        <taxon>eudicotyledons</taxon>
        <taxon>Gunneridae</taxon>
        <taxon>Pentapetalae</taxon>
        <taxon>rosids</taxon>
        <taxon>malvids</taxon>
        <taxon>Myrtales</taxon>
        <taxon>Myrtaceae</taxon>
        <taxon>Myrtoideae</taxon>
        <taxon>Eucalypteae</taxon>
        <taxon>Eucalyptus</taxon>
    </lineage>
</organism>
<dbReference type="Pfam" id="PF12819">
    <property type="entry name" value="Malectin_like"/>
    <property type="match status" value="1"/>
</dbReference>
<evidence type="ECO:0000259" key="15">
    <source>
        <dbReference type="PROSITE" id="PS50011"/>
    </source>
</evidence>
<comment type="subcellular location">
    <subcellularLocation>
        <location evidence="1">Membrane</location>
        <topology evidence="1">Single-pass membrane protein</topology>
    </subcellularLocation>
</comment>
<dbReference type="PROSITE" id="PS00108">
    <property type="entry name" value="PROTEIN_KINASE_ST"/>
    <property type="match status" value="1"/>
</dbReference>
<keyword evidence="6" id="KW-0732">Signal</keyword>
<evidence type="ECO:0000256" key="14">
    <source>
        <dbReference type="SAM" id="MobiDB-lite"/>
    </source>
</evidence>
<evidence type="ECO:0000256" key="9">
    <source>
        <dbReference type="ARBA" id="ARBA00022840"/>
    </source>
</evidence>
<feature type="binding site" evidence="13">
    <location>
        <position position="388"/>
    </location>
    <ligand>
        <name>ATP</name>
        <dbReference type="ChEBI" id="CHEBI:30616"/>
    </ligand>
</feature>
<keyword evidence="2" id="KW-0723">Serine/threonine-protein kinase</keyword>
<evidence type="ECO:0000256" key="4">
    <source>
        <dbReference type="ARBA" id="ARBA00022679"/>
    </source>
</evidence>
<feature type="domain" description="Protein kinase" evidence="15">
    <location>
        <begin position="360"/>
        <end position="632"/>
    </location>
</feature>
<evidence type="ECO:0000256" key="6">
    <source>
        <dbReference type="ARBA" id="ARBA00022729"/>
    </source>
</evidence>
<keyword evidence="11" id="KW-0472">Membrane</keyword>
<dbReference type="FunCoup" id="A0A059AIB6">
    <property type="interactions" value="712"/>
</dbReference>
<dbReference type="InterPro" id="IPR001245">
    <property type="entry name" value="Ser-Thr/Tyr_kinase_cat_dom"/>
</dbReference>
<evidence type="ECO:0000256" key="2">
    <source>
        <dbReference type="ARBA" id="ARBA00022527"/>
    </source>
</evidence>
<dbReference type="InterPro" id="IPR008271">
    <property type="entry name" value="Ser/Thr_kinase_AS"/>
</dbReference>
<dbReference type="InterPro" id="IPR000719">
    <property type="entry name" value="Prot_kinase_dom"/>
</dbReference>
<dbReference type="OMA" id="ARIFEIY"/>
<evidence type="ECO:0000256" key="8">
    <source>
        <dbReference type="ARBA" id="ARBA00022777"/>
    </source>
</evidence>
<evidence type="ECO:0000313" key="16">
    <source>
        <dbReference type="EMBL" id="KCW53464.1"/>
    </source>
</evidence>
<evidence type="ECO:0000256" key="13">
    <source>
        <dbReference type="PROSITE-ProRule" id="PRU10141"/>
    </source>
</evidence>
<keyword evidence="8" id="KW-0418">Kinase</keyword>
<keyword evidence="10" id="KW-1133">Transmembrane helix</keyword>
<gene>
    <name evidence="16" type="ORF">EUGRSUZ_J02706</name>
</gene>
<accession>A0A059AIB6</accession>